<name>A0A167W394_9HYPO</name>
<dbReference type="AlphaFoldDB" id="A0A167W394"/>
<evidence type="ECO:0000313" key="1">
    <source>
        <dbReference type="EMBL" id="OAA63285.1"/>
    </source>
</evidence>
<comment type="caution">
    <text evidence="1">The sequence shown here is derived from an EMBL/GenBank/DDBJ whole genome shotgun (WGS) entry which is preliminary data.</text>
</comment>
<gene>
    <name evidence="1" type="ORF">SPI_03448</name>
</gene>
<sequence>MVSGKVSFPQTPPLELSISASPPPPLPTAILEKCVVCVDSYTAYLVHVLPLLDKRSPYLWSFCQSSMAYLLVLLMAGTCPAIATSRSYTETGQAQNIDVGYMRDQVADKLRQWATPGSSIKAELRIIENLPITQVGGQGARLDTQDADVWRFAKRDRD</sequence>
<proteinExistence type="predicted"/>
<keyword evidence="2" id="KW-1185">Reference proteome</keyword>
<accession>A0A167W394</accession>
<protein>
    <submittedName>
        <fullName evidence="1">C6 zinc finger domain containing protein</fullName>
    </submittedName>
</protein>
<reference evidence="1 2" key="1">
    <citation type="journal article" date="2016" name="Genome Biol. Evol.">
        <title>Divergent and convergent evolution of fungal pathogenicity.</title>
        <authorList>
            <person name="Shang Y."/>
            <person name="Xiao G."/>
            <person name="Zheng P."/>
            <person name="Cen K."/>
            <person name="Zhan S."/>
            <person name="Wang C."/>
        </authorList>
    </citation>
    <scope>NUCLEOTIDE SEQUENCE [LARGE SCALE GENOMIC DNA]</scope>
    <source>
        <strain evidence="1 2">RCEF 264</strain>
    </source>
</reference>
<dbReference type="Proteomes" id="UP000076874">
    <property type="component" value="Unassembled WGS sequence"/>
</dbReference>
<dbReference type="EMBL" id="AZHD01000005">
    <property type="protein sequence ID" value="OAA63285.1"/>
    <property type="molecule type" value="Genomic_DNA"/>
</dbReference>
<organism evidence="1 2">
    <name type="scientific">Niveomyces insectorum RCEF 264</name>
    <dbReference type="NCBI Taxonomy" id="1081102"/>
    <lineage>
        <taxon>Eukaryota</taxon>
        <taxon>Fungi</taxon>
        <taxon>Dikarya</taxon>
        <taxon>Ascomycota</taxon>
        <taxon>Pezizomycotina</taxon>
        <taxon>Sordariomycetes</taxon>
        <taxon>Hypocreomycetidae</taxon>
        <taxon>Hypocreales</taxon>
        <taxon>Cordycipitaceae</taxon>
        <taxon>Niveomyces</taxon>
    </lineage>
</organism>
<dbReference type="OrthoDB" id="4685598at2759"/>
<evidence type="ECO:0000313" key="2">
    <source>
        <dbReference type="Proteomes" id="UP000076874"/>
    </source>
</evidence>